<dbReference type="PROSITE" id="PS00358">
    <property type="entry name" value="RIBOSOMAL_L5"/>
    <property type="match status" value="1"/>
</dbReference>
<protein>
    <recommendedName>
        <fullName evidence="7">Large ribosomal subunit protein uL5</fullName>
    </recommendedName>
</protein>
<dbReference type="Pfam" id="PF00673">
    <property type="entry name" value="Ribosomal_L5_C"/>
    <property type="match status" value="1"/>
</dbReference>
<dbReference type="InterPro" id="IPR057266">
    <property type="entry name" value="Ribosomal_uL5_euk/arc-type"/>
</dbReference>
<dbReference type="InterPro" id="IPR020929">
    <property type="entry name" value="Ribosomal_uL5_CS"/>
</dbReference>
<evidence type="ECO:0000259" key="9">
    <source>
        <dbReference type="Pfam" id="PF00281"/>
    </source>
</evidence>
<keyword evidence="5 7" id="KW-0689">Ribosomal protein</keyword>
<feature type="domain" description="Large ribosomal subunit protein uL5 N-terminal" evidence="9">
    <location>
        <begin position="2"/>
        <end position="55"/>
    </location>
</feature>
<evidence type="ECO:0000256" key="8">
    <source>
        <dbReference type="RuleBase" id="RU003930"/>
    </source>
</evidence>
<dbReference type="Proteomes" id="UP000831817">
    <property type="component" value="Chromosome"/>
</dbReference>
<dbReference type="NCBIfam" id="NF003258">
    <property type="entry name" value="PRK04219.1"/>
    <property type="match status" value="1"/>
</dbReference>
<dbReference type="InterPro" id="IPR022804">
    <property type="entry name" value="Ribosomal_uL5_arc"/>
</dbReference>
<keyword evidence="3 7" id="KW-0699">rRNA-binding</keyword>
<dbReference type="GO" id="GO:0005840">
    <property type="term" value="C:ribosome"/>
    <property type="evidence" value="ECO:0007669"/>
    <property type="project" value="UniProtKB-KW"/>
</dbReference>
<evidence type="ECO:0000313" key="11">
    <source>
        <dbReference type="EMBL" id="BDH79746.1"/>
    </source>
</evidence>
<accession>A0ABN6PGI6</accession>
<name>A0ABN6PGI6_9EURY</name>
<sequence length="168" mass="19157">MNPMERVRIAKATLNIGVGEGGERLARAEKLLETMTGQKPVKTISKVTNPEFGIRKKQPIGCKVTLRGEKAEEIIRKFLDGIGNKIKASQFDDQGNVSMGIEEHIDMPGMKYDPDIGIFGMDLSITFEKPGYRISRRRIQKRKVPRKHRVTREEAIKFMKEKFNVKIT</sequence>
<dbReference type="EMBL" id="AP025698">
    <property type="protein sequence ID" value="BDH79746.1"/>
    <property type="molecule type" value="Genomic_DNA"/>
</dbReference>
<evidence type="ECO:0000313" key="12">
    <source>
        <dbReference type="Proteomes" id="UP000831817"/>
    </source>
</evidence>
<keyword evidence="4 7" id="KW-0694">RNA-binding</keyword>
<dbReference type="InterPro" id="IPR002132">
    <property type="entry name" value="Ribosomal_uL5"/>
</dbReference>
<organism evidence="11 12">
    <name type="scientific">Methanothermobacter tenebrarum</name>
    <dbReference type="NCBI Taxonomy" id="680118"/>
    <lineage>
        <taxon>Archaea</taxon>
        <taxon>Methanobacteriati</taxon>
        <taxon>Methanobacteriota</taxon>
        <taxon>Methanomada group</taxon>
        <taxon>Methanobacteria</taxon>
        <taxon>Methanobacteriales</taxon>
        <taxon>Methanobacteriaceae</taxon>
        <taxon>Methanothermobacter</taxon>
    </lineage>
</organism>
<dbReference type="SUPFAM" id="SSF55282">
    <property type="entry name" value="RL5-like"/>
    <property type="match status" value="1"/>
</dbReference>
<evidence type="ECO:0000256" key="2">
    <source>
        <dbReference type="ARBA" id="ARBA00022555"/>
    </source>
</evidence>
<keyword evidence="12" id="KW-1185">Reference proteome</keyword>
<dbReference type="InterPro" id="IPR031309">
    <property type="entry name" value="Ribosomal_uL5_C"/>
</dbReference>
<gene>
    <name evidence="7" type="primary">rpl5</name>
    <name evidence="11" type="ORF">MTTB_11250</name>
</gene>
<feature type="domain" description="Large ribosomal subunit protein uL5 C-terminal" evidence="10">
    <location>
        <begin position="59"/>
        <end position="158"/>
    </location>
</feature>
<dbReference type="PIRSF" id="PIRSF002161">
    <property type="entry name" value="Ribosomal_L5"/>
    <property type="match status" value="1"/>
</dbReference>
<dbReference type="Pfam" id="PF00281">
    <property type="entry name" value="Ribosomal_L5"/>
    <property type="match status" value="1"/>
</dbReference>
<reference evidence="11 12" key="1">
    <citation type="submission" date="2022-04" db="EMBL/GenBank/DDBJ databases">
        <title>Complete genome of Methanothermobacter tenebrarum strain RMAS.</title>
        <authorList>
            <person name="Nakamura K."/>
            <person name="Oshima K."/>
            <person name="Hattori M."/>
            <person name="Kamagata Y."/>
            <person name="Takamizawa K."/>
        </authorList>
    </citation>
    <scope>NUCLEOTIDE SEQUENCE [LARGE SCALE GENOMIC DNA]</scope>
    <source>
        <strain evidence="11 12">RMAS</strain>
    </source>
</reference>
<evidence type="ECO:0000256" key="6">
    <source>
        <dbReference type="ARBA" id="ARBA00023274"/>
    </source>
</evidence>
<evidence type="ECO:0000256" key="7">
    <source>
        <dbReference type="HAMAP-Rule" id="MF_01333"/>
    </source>
</evidence>
<dbReference type="Gene3D" id="3.30.1440.10">
    <property type="match status" value="1"/>
</dbReference>
<evidence type="ECO:0000259" key="10">
    <source>
        <dbReference type="Pfam" id="PF00673"/>
    </source>
</evidence>
<proteinExistence type="inferred from homology"/>
<dbReference type="RefSeq" id="WP_248564077.1">
    <property type="nucleotide sequence ID" value="NZ_AP025698.1"/>
</dbReference>
<keyword evidence="6 7" id="KW-0687">Ribonucleoprotein</keyword>
<evidence type="ECO:0000256" key="5">
    <source>
        <dbReference type="ARBA" id="ARBA00022980"/>
    </source>
</evidence>
<dbReference type="PANTHER" id="PTHR11994">
    <property type="entry name" value="60S RIBOSOMAL PROTEIN L11-RELATED"/>
    <property type="match status" value="1"/>
</dbReference>
<dbReference type="InterPro" id="IPR031310">
    <property type="entry name" value="Ribosomal_uL5_N"/>
</dbReference>
<dbReference type="InterPro" id="IPR022803">
    <property type="entry name" value="Ribosomal_uL5_dom_sf"/>
</dbReference>
<dbReference type="GeneID" id="71965650"/>
<comment type="function">
    <text evidence="7">This is 1 of the proteins that bind and probably mediate the attachment of the 5S RNA into the large ribosomal subunit, where it forms part of the central protuberance. In the 70S ribosome it contacts protein S13 of the 30S subunit (bridge B1b), connecting the 2 subunits; this bridge is implicated in subunit movement. May contact the P site tRNA; the 5S rRNA and some of its associated proteins might help stabilize positioning of ribosome-bound tRNAs.</text>
</comment>
<evidence type="ECO:0000256" key="1">
    <source>
        <dbReference type="ARBA" id="ARBA00008553"/>
    </source>
</evidence>
<comment type="similarity">
    <text evidence="1 7 8">Belongs to the universal ribosomal protein uL5 family.</text>
</comment>
<evidence type="ECO:0000256" key="4">
    <source>
        <dbReference type="ARBA" id="ARBA00022884"/>
    </source>
</evidence>
<dbReference type="HAMAP" id="MF_01333_A">
    <property type="entry name" value="Ribosomal_uL5_A"/>
    <property type="match status" value="1"/>
</dbReference>
<evidence type="ECO:0000256" key="3">
    <source>
        <dbReference type="ARBA" id="ARBA00022730"/>
    </source>
</evidence>
<keyword evidence="2 7" id="KW-0820">tRNA-binding</keyword>
<comment type="subunit">
    <text evidence="7">Part of the 50S ribosomal subunit; contacts the 5S rRNA and probably tRNA. Forms a bridge to the 30S subunit in the 70S ribosome.</text>
</comment>